<feature type="domain" description="NTF2" evidence="5">
    <location>
        <begin position="18"/>
        <end position="135"/>
    </location>
</feature>
<dbReference type="PANTHER" id="PTHR10693:SF75">
    <property type="entry name" value="NUCLEAR TRANSPORT FACTOR 2"/>
    <property type="match status" value="1"/>
</dbReference>
<dbReference type="EMBL" id="CM029054">
    <property type="protein sequence ID" value="KAG2540064.1"/>
    <property type="molecule type" value="Genomic_DNA"/>
</dbReference>
<dbReference type="CDD" id="cd00780">
    <property type="entry name" value="NTF2"/>
    <property type="match status" value="1"/>
</dbReference>
<keyword evidence="7" id="KW-1185">Reference proteome</keyword>
<evidence type="ECO:0000313" key="7">
    <source>
        <dbReference type="Proteomes" id="UP000823388"/>
    </source>
</evidence>
<evidence type="ECO:0000259" key="4">
    <source>
        <dbReference type="PROSITE" id="PS50102"/>
    </source>
</evidence>
<dbReference type="InterPro" id="IPR012677">
    <property type="entry name" value="Nucleotide-bd_a/b_plait_sf"/>
</dbReference>
<protein>
    <submittedName>
        <fullName evidence="6">Uncharacterized protein</fullName>
    </submittedName>
</protein>
<name>A0A8T0MU64_PANVG</name>
<evidence type="ECO:0000259" key="5">
    <source>
        <dbReference type="PROSITE" id="PS50177"/>
    </source>
</evidence>
<sequence length="576" mass="63941">MAGQAGNPANHHISPHVISSAFVQQYYHILHEQPDQVHKFYQESSMLGRPESNGTMVDVTTLGNINERIMSMNFGSFLIEIETADAQLSHKDGVLIVVTGSLTSDDGVCRRFTQSFFLAPQEAGGYFVLNDVFRFISERKPAEITQVGAQENESGQNGISASETCSALPEPTPADKSVILDHVTAENIVTERQISNPSVNGTAVENNVSVEPTVQVVKEDPKKAPVAAPPPPQTDVTKKSYASIVKDMKEGPPTPPVAKTTPVPKQKPAPKPASKAVEGPEKASVKPAQANETSDMIVAQNNSSRSEQGYSIFVKNLPFRANVEIVEEEFKKFGAIKPGGVQVRHNKSDRFVFGFVEYESQQSMQAAIEASPIRMEDKEVQIEAKRTNSRGGRFQSGRGGYHGDNFRGRGGGYMDNANYRGGDNFNRRNEENFNRRNEGENYNRRNEGESYNRRNDGESYNHRNDGEGYNRRNDGDSYNRRNDGENYNRRNDGENYNRRNDGGEIFNRRNDGGENFNRRNNFRNQNEFSSRGRGPPPPGNGYHQNGNGIYPVRHFQNGNGRFGRVSSGPKQSPVAA</sequence>
<dbReference type="PROSITE" id="PS50177">
    <property type="entry name" value="NTF2_DOMAIN"/>
    <property type="match status" value="1"/>
</dbReference>
<dbReference type="InterPro" id="IPR032710">
    <property type="entry name" value="NTF2-like_dom_sf"/>
</dbReference>
<evidence type="ECO:0000256" key="1">
    <source>
        <dbReference type="ARBA" id="ARBA00022884"/>
    </source>
</evidence>
<feature type="compositionally biased region" description="Basic and acidic residues" evidence="3">
    <location>
        <begin position="425"/>
        <end position="512"/>
    </location>
</feature>
<dbReference type="InterPro" id="IPR000504">
    <property type="entry name" value="RRM_dom"/>
</dbReference>
<comment type="caution">
    <text evidence="6">The sequence shown here is derived from an EMBL/GenBank/DDBJ whole genome shotgun (WGS) entry which is preliminary data.</text>
</comment>
<feature type="compositionally biased region" description="Low complexity" evidence="3">
    <location>
        <begin position="513"/>
        <end position="533"/>
    </location>
</feature>
<feature type="region of interest" description="Disordered" evidence="3">
    <location>
        <begin position="148"/>
        <end position="174"/>
    </location>
</feature>
<dbReference type="AlphaFoldDB" id="A0A8T0MU64"/>
<gene>
    <name evidence="6" type="ORF">PVAP13_9NG527728</name>
</gene>
<dbReference type="FunFam" id="3.10.450.50:FF:000003">
    <property type="entry name" value="Nuclear transport factor 2 family protein"/>
    <property type="match status" value="1"/>
</dbReference>
<organism evidence="6 7">
    <name type="scientific">Panicum virgatum</name>
    <name type="common">Blackwell switchgrass</name>
    <dbReference type="NCBI Taxonomy" id="38727"/>
    <lineage>
        <taxon>Eukaryota</taxon>
        <taxon>Viridiplantae</taxon>
        <taxon>Streptophyta</taxon>
        <taxon>Embryophyta</taxon>
        <taxon>Tracheophyta</taxon>
        <taxon>Spermatophyta</taxon>
        <taxon>Magnoliopsida</taxon>
        <taxon>Liliopsida</taxon>
        <taxon>Poales</taxon>
        <taxon>Poaceae</taxon>
        <taxon>PACMAD clade</taxon>
        <taxon>Panicoideae</taxon>
        <taxon>Panicodae</taxon>
        <taxon>Paniceae</taxon>
        <taxon>Panicinae</taxon>
        <taxon>Panicum</taxon>
        <taxon>Panicum sect. Hiantes</taxon>
    </lineage>
</organism>
<dbReference type="InterPro" id="IPR018222">
    <property type="entry name" value="Nuclear_transport_factor_2_euk"/>
</dbReference>
<dbReference type="Gene3D" id="3.30.70.330">
    <property type="match status" value="1"/>
</dbReference>
<feature type="region of interest" description="Disordered" evidence="3">
    <location>
        <begin position="384"/>
        <end position="576"/>
    </location>
</feature>
<feature type="compositionally biased region" description="Polar residues" evidence="3">
    <location>
        <begin position="148"/>
        <end position="165"/>
    </location>
</feature>
<dbReference type="Pfam" id="PF02136">
    <property type="entry name" value="NTF2"/>
    <property type="match status" value="1"/>
</dbReference>
<dbReference type="SMART" id="SM00360">
    <property type="entry name" value="RRM"/>
    <property type="match status" value="1"/>
</dbReference>
<evidence type="ECO:0000256" key="2">
    <source>
        <dbReference type="PROSITE-ProRule" id="PRU00176"/>
    </source>
</evidence>
<dbReference type="GO" id="GO:1990904">
    <property type="term" value="C:ribonucleoprotein complex"/>
    <property type="evidence" value="ECO:0007669"/>
    <property type="project" value="TreeGrafter"/>
</dbReference>
<feature type="domain" description="RRM" evidence="4">
    <location>
        <begin position="310"/>
        <end position="387"/>
    </location>
</feature>
<dbReference type="EMBL" id="CM029054">
    <property type="protein sequence ID" value="KAG2540063.1"/>
    <property type="molecule type" value="Genomic_DNA"/>
</dbReference>
<dbReference type="InterPro" id="IPR035979">
    <property type="entry name" value="RBD_domain_sf"/>
</dbReference>
<evidence type="ECO:0000256" key="3">
    <source>
        <dbReference type="SAM" id="MobiDB-lite"/>
    </source>
</evidence>
<feature type="region of interest" description="Disordered" evidence="3">
    <location>
        <begin position="217"/>
        <end position="289"/>
    </location>
</feature>
<accession>A0A8T0MU64</accession>
<dbReference type="CDD" id="cd00590">
    <property type="entry name" value="RRM_SF"/>
    <property type="match status" value="1"/>
</dbReference>
<dbReference type="SUPFAM" id="SSF54427">
    <property type="entry name" value="NTF2-like"/>
    <property type="match status" value="1"/>
</dbReference>
<feature type="compositionally biased region" description="Gly residues" evidence="3">
    <location>
        <begin position="397"/>
        <end position="413"/>
    </location>
</feature>
<reference evidence="6" key="1">
    <citation type="submission" date="2020-05" db="EMBL/GenBank/DDBJ databases">
        <title>WGS assembly of Panicum virgatum.</title>
        <authorList>
            <person name="Lovell J.T."/>
            <person name="Jenkins J."/>
            <person name="Shu S."/>
            <person name="Juenger T.E."/>
            <person name="Schmutz J."/>
        </authorList>
    </citation>
    <scope>NUCLEOTIDE SEQUENCE</scope>
    <source>
        <strain evidence="6">AP13</strain>
    </source>
</reference>
<dbReference type="GO" id="GO:0003729">
    <property type="term" value="F:mRNA binding"/>
    <property type="evidence" value="ECO:0007669"/>
    <property type="project" value="TreeGrafter"/>
</dbReference>
<evidence type="ECO:0000313" key="6">
    <source>
        <dbReference type="EMBL" id="KAG2540063.1"/>
    </source>
</evidence>
<dbReference type="PROSITE" id="PS50102">
    <property type="entry name" value="RRM"/>
    <property type="match status" value="1"/>
</dbReference>
<dbReference type="SUPFAM" id="SSF54928">
    <property type="entry name" value="RNA-binding domain, RBD"/>
    <property type="match status" value="1"/>
</dbReference>
<dbReference type="Pfam" id="PF00076">
    <property type="entry name" value="RRM_1"/>
    <property type="match status" value="1"/>
</dbReference>
<dbReference type="PANTHER" id="PTHR10693">
    <property type="entry name" value="RAS GTPASE-ACTIVATING PROTEIN-BINDING PROTEIN"/>
    <property type="match status" value="1"/>
</dbReference>
<dbReference type="Proteomes" id="UP000823388">
    <property type="component" value="Chromosome 9N"/>
</dbReference>
<dbReference type="GO" id="GO:0005829">
    <property type="term" value="C:cytosol"/>
    <property type="evidence" value="ECO:0007669"/>
    <property type="project" value="TreeGrafter"/>
</dbReference>
<dbReference type="InterPro" id="IPR039539">
    <property type="entry name" value="Ras_GTPase_bind_prot"/>
</dbReference>
<keyword evidence="1 2" id="KW-0694">RNA-binding</keyword>
<dbReference type="InterPro" id="IPR002075">
    <property type="entry name" value="NTF2_dom"/>
</dbReference>
<dbReference type="OrthoDB" id="339151at2759"/>
<dbReference type="Gene3D" id="3.10.450.50">
    <property type="match status" value="1"/>
</dbReference>
<proteinExistence type="predicted"/>